<reference evidence="1 2" key="1">
    <citation type="journal article" date="2019" name="Commun. Biol.">
        <title>The bagworm genome reveals a unique fibroin gene that provides high tensile strength.</title>
        <authorList>
            <person name="Kono N."/>
            <person name="Nakamura H."/>
            <person name="Ohtoshi R."/>
            <person name="Tomita M."/>
            <person name="Numata K."/>
            <person name="Arakawa K."/>
        </authorList>
    </citation>
    <scope>NUCLEOTIDE SEQUENCE [LARGE SCALE GENOMIC DNA]</scope>
</reference>
<proteinExistence type="predicted"/>
<evidence type="ECO:0000313" key="2">
    <source>
        <dbReference type="Proteomes" id="UP000299102"/>
    </source>
</evidence>
<protein>
    <submittedName>
        <fullName evidence="1">Uncharacterized protein</fullName>
    </submittedName>
</protein>
<evidence type="ECO:0000313" key="1">
    <source>
        <dbReference type="EMBL" id="GBP60519.1"/>
    </source>
</evidence>
<organism evidence="1 2">
    <name type="scientific">Eumeta variegata</name>
    <name type="common">Bagworm moth</name>
    <name type="synonym">Eumeta japonica</name>
    <dbReference type="NCBI Taxonomy" id="151549"/>
    <lineage>
        <taxon>Eukaryota</taxon>
        <taxon>Metazoa</taxon>
        <taxon>Ecdysozoa</taxon>
        <taxon>Arthropoda</taxon>
        <taxon>Hexapoda</taxon>
        <taxon>Insecta</taxon>
        <taxon>Pterygota</taxon>
        <taxon>Neoptera</taxon>
        <taxon>Endopterygota</taxon>
        <taxon>Lepidoptera</taxon>
        <taxon>Glossata</taxon>
        <taxon>Ditrysia</taxon>
        <taxon>Tineoidea</taxon>
        <taxon>Psychidae</taxon>
        <taxon>Oiketicinae</taxon>
        <taxon>Eumeta</taxon>
    </lineage>
</organism>
<dbReference type="Proteomes" id="UP000299102">
    <property type="component" value="Unassembled WGS sequence"/>
</dbReference>
<dbReference type="EMBL" id="BGZK01000789">
    <property type="protein sequence ID" value="GBP60519.1"/>
    <property type="molecule type" value="Genomic_DNA"/>
</dbReference>
<dbReference type="AlphaFoldDB" id="A0A4C1XDW4"/>
<keyword evidence="2" id="KW-1185">Reference proteome</keyword>
<sequence>MSRVHVSRHMSPRRADSTTLYSDGRALKLNSAAIKGAREICCKDNARVYEELLSELVNLLKNSGERLRYILLIYTFAYRTFKITSVFDILSNDKKRQYRRSKNCTAETVVPDLVCGCDARAGCGGFFFCSLELAPPYGNWQGKNFKPIRQKKNCGTALICYAAMERERDGLREKEVEKKKETD</sequence>
<name>A0A4C1XDW4_EUMVA</name>
<gene>
    <name evidence="1" type="ORF">EVAR_46727_1</name>
</gene>
<comment type="caution">
    <text evidence="1">The sequence shown here is derived from an EMBL/GenBank/DDBJ whole genome shotgun (WGS) entry which is preliminary data.</text>
</comment>
<accession>A0A4C1XDW4</accession>